<dbReference type="PROSITE" id="PS50893">
    <property type="entry name" value="ABC_TRANSPORTER_2"/>
    <property type="match status" value="1"/>
</dbReference>
<dbReference type="OrthoDB" id="9760776at2"/>
<organism evidence="10 11">
    <name type="scientific">Nitrospira moscoviensis</name>
    <dbReference type="NCBI Taxonomy" id="42253"/>
    <lineage>
        <taxon>Bacteria</taxon>
        <taxon>Pseudomonadati</taxon>
        <taxon>Nitrospirota</taxon>
        <taxon>Nitrospiria</taxon>
        <taxon>Nitrospirales</taxon>
        <taxon>Nitrospiraceae</taxon>
        <taxon>Nitrospira</taxon>
    </lineage>
</organism>
<dbReference type="NCBIfam" id="TIGR01194">
    <property type="entry name" value="cyc_pep_trnsptr"/>
    <property type="match status" value="1"/>
</dbReference>
<evidence type="ECO:0000259" key="9">
    <source>
        <dbReference type="PROSITE" id="PS50929"/>
    </source>
</evidence>
<dbReference type="PROSITE" id="PS00211">
    <property type="entry name" value="ABC_TRANSPORTER_1"/>
    <property type="match status" value="1"/>
</dbReference>
<dbReference type="InterPro" id="IPR005898">
    <property type="entry name" value="Cyc_pep_transpt_SyrD/YojI"/>
</dbReference>
<dbReference type="InterPro" id="IPR017871">
    <property type="entry name" value="ABC_transporter-like_CS"/>
</dbReference>
<proteinExistence type="predicted"/>
<dbReference type="PROSITE" id="PS50929">
    <property type="entry name" value="ABC_TM1F"/>
    <property type="match status" value="1"/>
</dbReference>
<evidence type="ECO:0000256" key="5">
    <source>
        <dbReference type="ARBA" id="ARBA00022989"/>
    </source>
</evidence>
<dbReference type="InterPro" id="IPR039421">
    <property type="entry name" value="Type_1_exporter"/>
</dbReference>
<dbReference type="Gene3D" id="3.40.50.300">
    <property type="entry name" value="P-loop containing nucleotide triphosphate hydrolases"/>
    <property type="match status" value="1"/>
</dbReference>
<dbReference type="InterPro" id="IPR027417">
    <property type="entry name" value="P-loop_NTPase"/>
</dbReference>
<feature type="domain" description="ABC transporter" evidence="8">
    <location>
        <begin position="367"/>
        <end position="592"/>
    </location>
</feature>
<dbReference type="STRING" id="42253.NITMOv2_2461"/>
<dbReference type="CDD" id="cd03228">
    <property type="entry name" value="ABCC_MRP_Like"/>
    <property type="match status" value="1"/>
</dbReference>
<dbReference type="Gene3D" id="1.20.1560.10">
    <property type="entry name" value="ABC transporter type 1, transmembrane domain"/>
    <property type="match status" value="1"/>
</dbReference>
<evidence type="ECO:0000256" key="2">
    <source>
        <dbReference type="ARBA" id="ARBA00022692"/>
    </source>
</evidence>
<dbReference type="AlphaFoldDB" id="A0A0K2GDD1"/>
<dbReference type="SUPFAM" id="SSF90123">
    <property type="entry name" value="ABC transporter transmembrane region"/>
    <property type="match status" value="1"/>
</dbReference>
<comment type="subcellular location">
    <subcellularLocation>
        <location evidence="1">Cell membrane</location>
        <topology evidence="1">Multi-pass membrane protein</topology>
    </subcellularLocation>
</comment>
<keyword evidence="4" id="KW-0067">ATP-binding</keyword>
<evidence type="ECO:0000313" key="10">
    <source>
        <dbReference type="EMBL" id="ALA58874.1"/>
    </source>
</evidence>
<feature type="transmembrane region" description="Helical" evidence="7">
    <location>
        <begin position="305"/>
        <end position="327"/>
    </location>
</feature>
<dbReference type="GO" id="GO:0016887">
    <property type="term" value="F:ATP hydrolysis activity"/>
    <property type="evidence" value="ECO:0007669"/>
    <property type="project" value="InterPro"/>
</dbReference>
<dbReference type="SMART" id="SM00382">
    <property type="entry name" value="AAA"/>
    <property type="match status" value="1"/>
</dbReference>
<gene>
    <name evidence="10" type="ORF">NITMOv2_2461</name>
</gene>
<keyword evidence="3" id="KW-0547">Nucleotide-binding</keyword>
<dbReference type="InterPro" id="IPR003593">
    <property type="entry name" value="AAA+_ATPase"/>
</dbReference>
<evidence type="ECO:0000256" key="1">
    <source>
        <dbReference type="ARBA" id="ARBA00004651"/>
    </source>
</evidence>
<dbReference type="InterPro" id="IPR011527">
    <property type="entry name" value="ABC1_TM_dom"/>
</dbReference>
<evidence type="ECO:0000259" key="8">
    <source>
        <dbReference type="PROSITE" id="PS50893"/>
    </source>
</evidence>
<dbReference type="GO" id="GO:0005886">
    <property type="term" value="C:plasma membrane"/>
    <property type="evidence" value="ECO:0007669"/>
    <property type="project" value="UniProtKB-SubCell"/>
</dbReference>
<dbReference type="KEGG" id="nmv:NITMOv2_2461"/>
<feature type="domain" description="ABC transmembrane type-1" evidence="9">
    <location>
        <begin position="51"/>
        <end position="329"/>
    </location>
</feature>
<dbReference type="EMBL" id="CP011801">
    <property type="protein sequence ID" value="ALA58874.1"/>
    <property type="molecule type" value="Genomic_DNA"/>
</dbReference>
<dbReference type="PATRIC" id="fig|42253.5.peg.2427"/>
<keyword evidence="2 7" id="KW-0812">Transmembrane</keyword>
<dbReference type="Proteomes" id="UP000069205">
    <property type="component" value="Chromosome"/>
</dbReference>
<feature type="transmembrane region" description="Helical" evidence="7">
    <location>
        <begin position="280"/>
        <end position="299"/>
    </location>
</feature>
<evidence type="ECO:0000256" key="6">
    <source>
        <dbReference type="ARBA" id="ARBA00023136"/>
    </source>
</evidence>
<evidence type="ECO:0000313" key="11">
    <source>
        <dbReference type="Proteomes" id="UP000069205"/>
    </source>
</evidence>
<dbReference type="PANTHER" id="PTHR24221">
    <property type="entry name" value="ATP-BINDING CASSETTE SUB-FAMILY B"/>
    <property type="match status" value="1"/>
</dbReference>
<evidence type="ECO:0000256" key="4">
    <source>
        <dbReference type="ARBA" id="ARBA00022840"/>
    </source>
</evidence>
<dbReference type="InterPro" id="IPR036640">
    <property type="entry name" value="ABC1_TM_sf"/>
</dbReference>
<feature type="transmembrane region" description="Helical" evidence="7">
    <location>
        <begin position="179"/>
        <end position="205"/>
    </location>
</feature>
<protein>
    <submittedName>
        <fullName evidence="10">Cyclic peptide transporter</fullName>
    </submittedName>
</protein>
<keyword evidence="11" id="KW-1185">Reference proteome</keyword>
<evidence type="ECO:0000256" key="3">
    <source>
        <dbReference type="ARBA" id="ARBA00022741"/>
    </source>
</evidence>
<dbReference type="GO" id="GO:0005524">
    <property type="term" value="F:ATP binding"/>
    <property type="evidence" value="ECO:0007669"/>
    <property type="project" value="UniProtKB-KW"/>
</dbReference>
<dbReference type="GO" id="GO:0140359">
    <property type="term" value="F:ABC-type transporter activity"/>
    <property type="evidence" value="ECO:0007669"/>
    <property type="project" value="InterPro"/>
</dbReference>
<feature type="transmembrane region" description="Helical" evidence="7">
    <location>
        <begin position="52"/>
        <end position="74"/>
    </location>
</feature>
<feature type="transmembrane region" description="Helical" evidence="7">
    <location>
        <begin position="86"/>
        <end position="110"/>
    </location>
</feature>
<dbReference type="SUPFAM" id="SSF52540">
    <property type="entry name" value="P-loop containing nucleoside triphosphate hydrolases"/>
    <property type="match status" value="1"/>
</dbReference>
<accession>A0A0K2GDD1</accession>
<dbReference type="GO" id="GO:1904680">
    <property type="term" value="F:peptide transmembrane transporter activity"/>
    <property type="evidence" value="ECO:0007669"/>
    <property type="project" value="InterPro"/>
</dbReference>
<keyword evidence="6 7" id="KW-0472">Membrane</keyword>
<keyword evidence="5 7" id="KW-1133">Transmembrane helix</keyword>
<dbReference type="GO" id="GO:0034040">
    <property type="term" value="F:ATPase-coupled lipid transmembrane transporter activity"/>
    <property type="evidence" value="ECO:0007669"/>
    <property type="project" value="TreeGrafter"/>
</dbReference>
<dbReference type="InterPro" id="IPR003439">
    <property type="entry name" value="ABC_transporter-like_ATP-bd"/>
</dbReference>
<reference evidence="10 11" key="1">
    <citation type="journal article" date="2015" name="Proc. Natl. Acad. Sci. U.S.A.">
        <title>Expanded metabolic versatility of ubiquitous nitrite-oxidizing bacteria from the genus Nitrospira.</title>
        <authorList>
            <person name="Koch H."/>
            <person name="Lucker S."/>
            <person name="Albertsen M."/>
            <person name="Kitzinger K."/>
            <person name="Herbold C."/>
            <person name="Spieck E."/>
            <person name="Nielsen P.H."/>
            <person name="Wagner M."/>
            <person name="Daims H."/>
        </authorList>
    </citation>
    <scope>NUCLEOTIDE SEQUENCE [LARGE SCALE GENOMIC DNA]</scope>
    <source>
        <strain evidence="10 11">NSP M-1</strain>
    </source>
</reference>
<sequence length="593" mass="64777">MPPSFVAVLARLAWRLGGFVTNRHESCGQDTTMIGSSSLGSLHTLLRRHRGVLVLVLAAGGLSGLFSAAVVAVINRLLHPHDGQLVLLTAGFAGLVTGKVAANLLSQLWLVRFAQDAVMDVTMSLCRRIVGSSLRALERAGADEVFTTLTDDVGSVVWAAQCVPNLAMNGAMVAGCGVYLLWLSPGAFLGVAGITAAGAAGYYWLHRKSFSAIRASRDAKSRTFQQFRGLTSGVKELLMNAERARRFVERDVRDAMATLRRCNLTAFQHHLAGESWTQSLYYLLIGIILVVFPSFLALPPESLTGFVFAMLYLMNPVWSIIGSFPAVSRGRIALARIEALGMSLEANEADSKGMASSQPAAAPYPMIAMEGVTFAYEPTGDQQGFTLGPLDFVIRPGELVFIVGGNGSGKSTFVKLLTGLYRPDRGTVRIGGVPVTDENRAWYRQHFSAVFSDYHLFEGLHIADSHMADEVVQQYLNWLELEGKVTVADGRFSTVNLSQGQRRRLALLTAYLEDRPVYVFDEWAADQDPHYKGVFYNRLLPDLSARGKAIVVITHDDRYYHVGDRVVKLEDGRIVKTWSPRIVHAHLGGSESG</sequence>
<dbReference type="PANTHER" id="PTHR24221:SF654">
    <property type="entry name" value="ATP-BINDING CASSETTE SUB-FAMILY B MEMBER 6"/>
    <property type="match status" value="1"/>
</dbReference>
<evidence type="ECO:0000256" key="7">
    <source>
        <dbReference type="SAM" id="Phobius"/>
    </source>
</evidence>
<dbReference type="GO" id="GO:0015833">
    <property type="term" value="P:peptide transport"/>
    <property type="evidence" value="ECO:0007669"/>
    <property type="project" value="InterPro"/>
</dbReference>
<dbReference type="Pfam" id="PF00005">
    <property type="entry name" value="ABC_tran"/>
    <property type="match status" value="1"/>
</dbReference>
<name>A0A0K2GDD1_NITMO</name>